<evidence type="ECO:0000256" key="3">
    <source>
        <dbReference type="SAM" id="Phobius"/>
    </source>
</evidence>
<keyword evidence="3" id="KW-0812">Transmembrane</keyword>
<proteinExistence type="inferred from homology"/>
<dbReference type="AlphaFoldDB" id="A0A5A9ZSK5"/>
<dbReference type="Pfam" id="PF02397">
    <property type="entry name" value="Bac_transf"/>
    <property type="match status" value="1"/>
</dbReference>
<dbReference type="GO" id="GO:0016780">
    <property type="term" value="F:phosphotransferase activity, for other substituted phosphate groups"/>
    <property type="evidence" value="ECO:0007669"/>
    <property type="project" value="TreeGrafter"/>
</dbReference>
<feature type="domain" description="Bacterial sugar transferase" evidence="4">
    <location>
        <begin position="87"/>
        <end position="275"/>
    </location>
</feature>
<dbReference type="Proteomes" id="UP000325291">
    <property type="component" value="Unassembled WGS sequence"/>
</dbReference>
<dbReference type="PANTHER" id="PTHR30576:SF0">
    <property type="entry name" value="UNDECAPRENYL-PHOSPHATE N-ACETYLGALACTOSAMINYL 1-PHOSPHATE TRANSFERASE-RELATED"/>
    <property type="match status" value="1"/>
</dbReference>
<dbReference type="EMBL" id="VINQ01000002">
    <property type="protein sequence ID" value="KAA0920217.1"/>
    <property type="molecule type" value="Genomic_DNA"/>
</dbReference>
<evidence type="ECO:0000313" key="6">
    <source>
        <dbReference type="Proteomes" id="UP000325291"/>
    </source>
</evidence>
<dbReference type="PANTHER" id="PTHR30576">
    <property type="entry name" value="COLANIC BIOSYNTHESIS UDP-GLUCOSE LIPID CARRIER TRANSFERASE"/>
    <property type="match status" value="1"/>
</dbReference>
<keyword evidence="5" id="KW-0808">Transferase</keyword>
<name>A0A5A9ZSK5_9RHOB</name>
<keyword evidence="3" id="KW-0472">Membrane</keyword>
<comment type="caution">
    <text evidence="5">The sequence shown here is derived from an EMBL/GenBank/DDBJ whole genome shotgun (WGS) entry which is preliminary data.</text>
</comment>
<evidence type="ECO:0000313" key="5">
    <source>
        <dbReference type="EMBL" id="KAA0920217.1"/>
    </source>
</evidence>
<sequence length="280" mass="31848">MRGKICDTALLLFESFQRNRLTGRGNCWSGRRYSFGFHTQCLLRITWGILVVSQHVADIFDAARLKRLIESDAPIRKGQGAYRNWVKRVLDVAIVLIALVPTVAILVPLMAIIALDGRSPIYVQKRVGKDGRVFRMFKLRSMVAGADQVLDAYLARDAEAKAEWDRTQKLKSDPRVTGFGQFIRKTSLDELPQLLNVLWGDMSIVGPRPMMVEQREIYPGAAYYEMRPGITGFWQVSERNESSFSERATYDTNYFRQMSPMTDLRVIAATVKVVLRGTGY</sequence>
<dbReference type="InterPro" id="IPR003362">
    <property type="entry name" value="Bact_transf"/>
</dbReference>
<keyword evidence="2" id="KW-0270">Exopolysaccharide synthesis</keyword>
<keyword evidence="3" id="KW-1133">Transmembrane helix</keyword>
<organism evidence="5 6">
    <name type="scientific">Aquicoccus porphyridii</name>
    <dbReference type="NCBI Taxonomy" id="1852029"/>
    <lineage>
        <taxon>Bacteria</taxon>
        <taxon>Pseudomonadati</taxon>
        <taxon>Pseudomonadota</taxon>
        <taxon>Alphaproteobacteria</taxon>
        <taxon>Rhodobacterales</taxon>
        <taxon>Paracoccaceae</taxon>
        <taxon>Aquicoccus</taxon>
    </lineage>
</organism>
<evidence type="ECO:0000259" key="4">
    <source>
        <dbReference type="Pfam" id="PF02397"/>
    </source>
</evidence>
<protein>
    <submittedName>
        <fullName evidence="5">Sugar transferase</fullName>
    </submittedName>
</protein>
<evidence type="ECO:0000256" key="1">
    <source>
        <dbReference type="ARBA" id="ARBA00006464"/>
    </source>
</evidence>
<gene>
    <name evidence="5" type="ORF">FLO80_03615</name>
</gene>
<comment type="similarity">
    <text evidence="1">Belongs to the bacterial sugar transferase family.</text>
</comment>
<keyword evidence="6" id="KW-1185">Reference proteome</keyword>
<reference evidence="5 6" key="1">
    <citation type="submission" date="2019-07" db="EMBL/GenBank/DDBJ databases">
        <title>Aquicoccus porphyridii gen. nov., sp. nov., isolated from a small marine red alga, Porphyridium marinum.</title>
        <authorList>
            <person name="Liu L."/>
        </authorList>
    </citation>
    <scope>NUCLEOTIDE SEQUENCE [LARGE SCALE GENOMIC DNA]</scope>
    <source>
        <strain evidence="5 6">L1 8-17</strain>
    </source>
</reference>
<dbReference type="GO" id="GO:0000271">
    <property type="term" value="P:polysaccharide biosynthetic process"/>
    <property type="evidence" value="ECO:0007669"/>
    <property type="project" value="UniProtKB-KW"/>
</dbReference>
<feature type="transmembrane region" description="Helical" evidence="3">
    <location>
        <begin position="92"/>
        <end position="115"/>
    </location>
</feature>
<evidence type="ECO:0000256" key="2">
    <source>
        <dbReference type="ARBA" id="ARBA00023169"/>
    </source>
</evidence>
<accession>A0A5A9ZSK5</accession>